<dbReference type="InterPro" id="IPR000210">
    <property type="entry name" value="BTB/POZ_dom"/>
</dbReference>
<dbReference type="Proteomes" id="UP000035680">
    <property type="component" value="Unassembled WGS sequence"/>
</dbReference>
<dbReference type="PANTHER" id="PTHR24413">
    <property type="entry name" value="SPECKLE-TYPE POZ PROTEIN"/>
    <property type="match status" value="1"/>
</dbReference>
<keyword evidence="3" id="KW-1185">Reference proteome</keyword>
<feature type="domain" description="MATH" evidence="2">
    <location>
        <begin position="7"/>
        <end position="135"/>
    </location>
</feature>
<accession>A0A0K0FQ10</accession>
<evidence type="ECO:0000313" key="3">
    <source>
        <dbReference type="Proteomes" id="UP000035680"/>
    </source>
</evidence>
<dbReference type="Gene3D" id="2.60.210.10">
    <property type="entry name" value="Apoptosis, Tumor Necrosis Factor Receptor Associated Protein 2, Chain A"/>
    <property type="match status" value="1"/>
</dbReference>
<evidence type="ECO:0000259" key="2">
    <source>
        <dbReference type="PROSITE" id="PS50144"/>
    </source>
</evidence>
<dbReference type="SUPFAM" id="SSF49599">
    <property type="entry name" value="TRAF domain-like"/>
    <property type="match status" value="1"/>
</dbReference>
<dbReference type="Gene3D" id="3.30.710.10">
    <property type="entry name" value="Potassium Channel Kv1.1, Chain A"/>
    <property type="match status" value="1"/>
</dbReference>
<dbReference type="AlphaFoldDB" id="A0A0K0FQ10"/>
<dbReference type="STRING" id="75913.A0A0K0FQ10"/>
<evidence type="ECO:0000313" key="4">
    <source>
        <dbReference type="WBParaSite" id="SVE_1149200.1"/>
    </source>
</evidence>
<dbReference type="WBParaSite" id="SVE_1149200.1">
    <property type="protein sequence ID" value="SVE_1149200.1"/>
    <property type="gene ID" value="SVE_1149200"/>
</dbReference>
<dbReference type="SMART" id="SM00225">
    <property type="entry name" value="BTB"/>
    <property type="match status" value="1"/>
</dbReference>
<dbReference type="PROSITE" id="PS50144">
    <property type="entry name" value="MATH"/>
    <property type="match status" value="1"/>
</dbReference>
<dbReference type="InterPro" id="IPR008974">
    <property type="entry name" value="TRAF-like"/>
</dbReference>
<protein>
    <submittedName>
        <fullName evidence="4">Speckle-type POZ protein-like (inferred by orthology to a human protein)</fullName>
    </submittedName>
</protein>
<dbReference type="SUPFAM" id="SSF54695">
    <property type="entry name" value="POZ domain"/>
    <property type="match status" value="1"/>
</dbReference>
<sequence length="345" mass="39759">MESKVNKFNYTCSIPNFSLCTEKTGEKIISPTFKIGSKELSEWCLHIYPNGDKEESKEYVSVFLALLKPDKAKVKFSFSILNDKEEKKNTCTKDNINEIDKGGRCGFPKFVKKDLLMKKTDGLLFNDKLTILCEVEVIDLKSENNVNPETSISIKIPDSKLTADYGNLYDSSFFYDCIIKVENTEIQVHKAILAARSPVFCEILKDKSEASQTNIVEIKNFSTEIVRNMLKYIYTDEVSVIQEQANQIFEIANEYKLDRLKAFSEQSMCNSLTTDNVLERFALSDKYPTERLKECCEELILKNMNHLKETEEWEKLIVVRPKLLQSLLFKSISSKENNSEKKDKE</sequence>
<dbReference type="PROSITE" id="PS50097">
    <property type="entry name" value="BTB"/>
    <property type="match status" value="1"/>
</dbReference>
<evidence type="ECO:0000259" key="1">
    <source>
        <dbReference type="PROSITE" id="PS50097"/>
    </source>
</evidence>
<dbReference type="Gene3D" id="1.25.40.420">
    <property type="match status" value="1"/>
</dbReference>
<organism evidence="3 4">
    <name type="scientific">Strongyloides venezuelensis</name>
    <name type="common">Threadworm</name>
    <dbReference type="NCBI Taxonomy" id="75913"/>
    <lineage>
        <taxon>Eukaryota</taxon>
        <taxon>Metazoa</taxon>
        <taxon>Ecdysozoa</taxon>
        <taxon>Nematoda</taxon>
        <taxon>Chromadorea</taxon>
        <taxon>Rhabditida</taxon>
        <taxon>Tylenchina</taxon>
        <taxon>Panagrolaimomorpha</taxon>
        <taxon>Strongyloidoidea</taxon>
        <taxon>Strongyloididae</taxon>
        <taxon>Strongyloides</taxon>
    </lineage>
</organism>
<reference evidence="4" key="2">
    <citation type="submission" date="2015-08" db="UniProtKB">
        <authorList>
            <consortium name="WormBaseParasite"/>
        </authorList>
    </citation>
    <scope>IDENTIFICATION</scope>
</reference>
<name>A0A0K0FQ10_STRVS</name>
<dbReference type="GO" id="GO:0030163">
    <property type="term" value="P:protein catabolic process"/>
    <property type="evidence" value="ECO:0007669"/>
    <property type="project" value="UniProtKB-ARBA"/>
</dbReference>
<dbReference type="Pfam" id="PF22486">
    <property type="entry name" value="MATH_2"/>
    <property type="match status" value="1"/>
</dbReference>
<feature type="domain" description="BTB" evidence="1">
    <location>
        <begin position="175"/>
        <end position="242"/>
    </location>
</feature>
<dbReference type="InterPro" id="IPR011333">
    <property type="entry name" value="SKP1/BTB/POZ_sf"/>
</dbReference>
<dbReference type="Pfam" id="PF00651">
    <property type="entry name" value="BTB"/>
    <property type="match status" value="1"/>
</dbReference>
<reference evidence="3" key="1">
    <citation type="submission" date="2014-07" db="EMBL/GenBank/DDBJ databases">
        <authorList>
            <person name="Martin A.A"/>
            <person name="De Silva N."/>
        </authorList>
    </citation>
    <scope>NUCLEOTIDE SEQUENCE</scope>
</reference>
<proteinExistence type="predicted"/>
<dbReference type="InterPro" id="IPR002083">
    <property type="entry name" value="MATH/TRAF_dom"/>
</dbReference>